<dbReference type="InterPro" id="IPR036001">
    <property type="entry name" value="PS_II_antenna-like_sf"/>
</dbReference>
<dbReference type="SUPFAM" id="SSF161077">
    <property type="entry name" value="Photosystem II antenna protein-like"/>
    <property type="match status" value="1"/>
</dbReference>
<protein>
    <submittedName>
        <fullName evidence="10">Chlorophyll a/b binding light-harvesting protein</fullName>
    </submittedName>
</protein>
<feature type="transmembrane region" description="Helical" evidence="9">
    <location>
        <begin position="301"/>
        <end position="320"/>
    </location>
</feature>
<dbReference type="EMBL" id="JADEWZ010000013">
    <property type="protein sequence ID" value="MBE9116274.1"/>
    <property type="molecule type" value="Genomic_DNA"/>
</dbReference>
<feature type="transmembrane region" description="Helical" evidence="9">
    <location>
        <begin position="87"/>
        <end position="109"/>
    </location>
</feature>
<keyword evidence="2" id="KW-0148">Chlorophyll</keyword>
<accession>A0A8J7DW61</accession>
<keyword evidence="5 9" id="KW-1133">Transmembrane helix</keyword>
<keyword evidence="3" id="KW-0602">Photosynthesis</keyword>
<comment type="caution">
    <text evidence="10">The sequence shown here is derived from an EMBL/GenBank/DDBJ whole genome shotgun (WGS) entry which is preliminary data.</text>
</comment>
<dbReference type="GO" id="GO:0016168">
    <property type="term" value="F:chlorophyll binding"/>
    <property type="evidence" value="ECO:0007669"/>
    <property type="project" value="UniProtKB-KW"/>
</dbReference>
<evidence type="ECO:0000256" key="9">
    <source>
        <dbReference type="SAM" id="Phobius"/>
    </source>
</evidence>
<evidence type="ECO:0000256" key="6">
    <source>
        <dbReference type="ARBA" id="ARBA00022991"/>
    </source>
</evidence>
<reference evidence="10" key="1">
    <citation type="submission" date="2020-10" db="EMBL/GenBank/DDBJ databases">
        <authorList>
            <person name="Castelo-Branco R."/>
            <person name="Eusebio N."/>
            <person name="Adriana R."/>
            <person name="Vieira A."/>
            <person name="Brugerolle De Fraissinette N."/>
            <person name="Rezende De Castro R."/>
            <person name="Schneider M.P."/>
            <person name="Vasconcelos V."/>
            <person name="Leao P.N."/>
        </authorList>
    </citation>
    <scope>NUCLEOTIDE SEQUENCE</scope>
    <source>
        <strain evidence="10">LEGE 07157</strain>
    </source>
</reference>
<feature type="transmembrane region" description="Helical" evidence="9">
    <location>
        <begin position="146"/>
        <end position="167"/>
    </location>
</feature>
<name>A0A8J7DW61_9CYAN</name>
<keyword evidence="11" id="KW-1185">Reference proteome</keyword>
<keyword evidence="4 9" id="KW-0812">Transmembrane</keyword>
<proteinExistence type="predicted"/>
<feature type="transmembrane region" description="Helical" evidence="9">
    <location>
        <begin position="241"/>
        <end position="259"/>
    </location>
</feature>
<feature type="transmembrane region" description="Helical" evidence="9">
    <location>
        <begin position="27"/>
        <end position="48"/>
    </location>
</feature>
<evidence type="ECO:0000256" key="2">
    <source>
        <dbReference type="ARBA" id="ARBA00022494"/>
    </source>
</evidence>
<dbReference type="GO" id="GO:0031676">
    <property type="term" value="C:plasma membrane-derived thylakoid membrane"/>
    <property type="evidence" value="ECO:0007669"/>
    <property type="project" value="UniProtKB-SubCell"/>
</dbReference>
<dbReference type="Proteomes" id="UP000654482">
    <property type="component" value="Unassembled WGS sequence"/>
</dbReference>
<keyword evidence="6" id="KW-0157">Chromophore</keyword>
<comment type="subcellular location">
    <subcellularLocation>
        <location evidence="1">Cellular thylakoid membrane</location>
        <topology evidence="1">Multi-pass membrane protein</topology>
    </subcellularLocation>
</comment>
<evidence type="ECO:0000256" key="5">
    <source>
        <dbReference type="ARBA" id="ARBA00022989"/>
    </source>
</evidence>
<dbReference type="AlphaFoldDB" id="A0A8J7DW61"/>
<gene>
    <name evidence="10" type="ORF">IQ249_10235</name>
</gene>
<sequence length="474" mass="53042">MYASSKTQFQYPWWAGNARFIDLSNTFIVAHVAQAALITLWVGVFTLFELVCYSPSAPMYEQGLILLPHLAAQGWGVGSNGEILDTYPYFVIGVVHAISAGVLGAGAWFHRNRLSPSLESEGGKAANFHFTWDDSGKLGFILGHHLIILGLGAILLVAKAMFFGGLYDATIGEVRLVTEPTLDIGAIASYRTHLFDVNNLEDLVGGHIYVAVLLLAGGIWHIVVPPFNWVKQRFLFSGDGILAYSLFGIALAGFAASYYCGFNSLAYPVEFYGPTLELKSAFLPFYYEPNPSMATGYTSRVWLANAHFYLAFFFLQGGLWHYQRAMGFDIGEQVRDWQRKFAEATGKLAVNYQKPFSSQPKSMLDVCYERPRSEPQPVLKFEQPFGSYDYCQSQGIETPSLTDINGIQTTLYQTKYHPRKIVFYQNSALTQARETFDRRTKVAKVAYGQPKKQLDAFNQPLDRVIYEPSQSQPD</sequence>
<evidence type="ECO:0000313" key="10">
    <source>
        <dbReference type="EMBL" id="MBE9116274.1"/>
    </source>
</evidence>
<keyword evidence="7" id="KW-0793">Thylakoid</keyword>
<keyword evidence="8 9" id="KW-0472">Membrane</keyword>
<dbReference type="InterPro" id="IPR000932">
    <property type="entry name" value="PS_antenna-like"/>
</dbReference>
<dbReference type="GO" id="GO:0009521">
    <property type="term" value="C:photosystem"/>
    <property type="evidence" value="ECO:0007669"/>
    <property type="project" value="InterPro"/>
</dbReference>
<feature type="transmembrane region" description="Helical" evidence="9">
    <location>
        <begin position="208"/>
        <end position="229"/>
    </location>
</feature>
<organism evidence="10 11">
    <name type="scientific">Lusitaniella coriacea LEGE 07157</name>
    <dbReference type="NCBI Taxonomy" id="945747"/>
    <lineage>
        <taxon>Bacteria</taxon>
        <taxon>Bacillati</taxon>
        <taxon>Cyanobacteriota</taxon>
        <taxon>Cyanophyceae</taxon>
        <taxon>Spirulinales</taxon>
        <taxon>Lusitaniellaceae</taxon>
        <taxon>Lusitaniella</taxon>
    </lineage>
</organism>
<dbReference type="GO" id="GO:0009767">
    <property type="term" value="P:photosynthetic electron transport chain"/>
    <property type="evidence" value="ECO:0007669"/>
    <property type="project" value="InterPro"/>
</dbReference>
<evidence type="ECO:0000256" key="3">
    <source>
        <dbReference type="ARBA" id="ARBA00022531"/>
    </source>
</evidence>
<evidence type="ECO:0000256" key="7">
    <source>
        <dbReference type="ARBA" id="ARBA00023078"/>
    </source>
</evidence>
<dbReference type="RefSeq" id="WP_194029373.1">
    <property type="nucleotide sequence ID" value="NZ_JADEWZ010000013.1"/>
</dbReference>
<evidence type="ECO:0000256" key="4">
    <source>
        <dbReference type="ARBA" id="ARBA00022692"/>
    </source>
</evidence>
<evidence type="ECO:0000256" key="8">
    <source>
        <dbReference type="ARBA" id="ARBA00023136"/>
    </source>
</evidence>
<evidence type="ECO:0000256" key="1">
    <source>
        <dbReference type="ARBA" id="ARBA00004636"/>
    </source>
</evidence>
<dbReference type="NCBIfam" id="TIGR03041">
    <property type="entry name" value="PS_antenn_a_b"/>
    <property type="match status" value="1"/>
</dbReference>
<evidence type="ECO:0000313" key="11">
    <source>
        <dbReference type="Proteomes" id="UP000654482"/>
    </source>
</evidence>
<dbReference type="Pfam" id="PF00421">
    <property type="entry name" value="PSII"/>
    <property type="match status" value="1"/>
</dbReference>